<keyword evidence="6" id="KW-1185">Reference proteome</keyword>
<dbReference type="InterPro" id="IPR008920">
    <property type="entry name" value="TF_FadR/GntR_C"/>
</dbReference>
<gene>
    <name evidence="5" type="ORF">GCM10010862_40140</name>
</gene>
<dbReference type="SMART" id="SM00345">
    <property type="entry name" value="HTH_GNTR"/>
    <property type="match status" value="1"/>
</dbReference>
<evidence type="ECO:0000313" key="6">
    <source>
        <dbReference type="Proteomes" id="UP001156691"/>
    </source>
</evidence>
<dbReference type="SMART" id="SM00895">
    <property type="entry name" value="FCD"/>
    <property type="match status" value="1"/>
</dbReference>
<dbReference type="Proteomes" id="UP001156691">
    <property type="component" value="Unassembled WGS sequence"/>
</dbReference>
<name>A0ABQ5WB44_9HYPH</name>
<dbReference type="InterPro" id="IPR036388">
    <property type="entry name" value="WH-like_DNA-bd_sf"/>
</dbReference>
<keyword evidence="1" id="KW-0805">Transcription regulation</keyword>
<dbReference type="Pfam" id="PF00392">
    <property type="entry name" value="GntR"/>
    <property type="match status" value="1"/>
</dbReference>
<proteinExistence type="predicted"/>
<dbReference type="InterPro" id="IPR036390">
    <property type="entry name" value="WH_DNA-bd_sf"/>
</dbReference>
<dbReference type="SUPFAM" id="SSF46785">
    <property type="entry name" value="Winged helix' DNA-binding domain"/>
    <property type="match status" value="1"/>
</dbReference>
<dbReference type="SUPFAM" id="SSF48008">
    <property type="entry name" value="GntR ligand-binding domain-like"/>
    <property type="match status" value="1"/>
</dbReference>
<dbReference type="Gene3D" id="1.10.10.10">
    <property type="entry name" value="Winged helix-like DNA-binding domain superfamily/Winged helix DNA-binding domain"/>
    <property type="match status" value="1"/>
</dbReference>
<accession>A0ABQ5WB44</accession>
<dbReference type="InterPro" id="IPR011711">
    <property type="entry name" value="GntR_C"/>
</dbReference>
<organism evidence="5 6">
    <name type="scientific">Devosia nitrariae</name>
    <dbReference type="NCBI Taxonomy" id="2071872"/>
    <lineage>
        <taxon>Bacteria</taxon>
        <taxon>Pseudomonadati</taxon>
        <taxon>Pseudomonadota</taxon>
        <taxon>Alphaproteobacteria</taxon>
        <taxon>Hyphomicrobiales</taxon>
        <taxon>Devosiaceae</taxon>
        <taxon>Devosia</taxon>
    </lineage>
</organism>
<comment type="caution">
    <text evidence="5">The sequence shown here is derived from an EMBL/GenBank/DDBJ whole genome shotgun (WGS) entry which is preliminary data.</text>
</comment>
<evidence type="ECO:0000313" key="5">
    <source>
        <dbReference type="EMBL" id="GLQ56755.1"/>
    </source>
</evidence>
<dbReference type="PRINTS" id="PR00035">
    <property type="entry name" value="HTHGNTR"/>
</dbReference>
<evidence type="ECO:0000256" key="1">
    <source>
        <dbReference type="ARBA" id="ARBA00023015"/>
    </source>
</evidence>
<evidence type="ECO:0000256" key="2">
    <source>
        <dbReference type="ARBA" id="ARBA00023125"/>
    </source>
</evidence>
<keyword evidence="2" id="KW-0238">DNA-binding</keyword>
<dbReference type="EMBL" id="BSNS01000022">
    <property type="protein sequence ID" value="GLQ56755.1"/>
    <property type="molecule type" value="Genomic_DNA"/>
</dbReference>
<dbReference type="PANTHER" id="PTHR43537:SF44">
    <property type="entry name" value="GNTR FAMILY REGULATORY PROTEIN"/>
    <property type="match status" value="1"/>
</dbReference>
<evidence type="ECO:0000259" key="4">
    <source>
        <dbReference type="PROSITE" id="PS50949"/>
    </source>
</evidence>
<keyword evidence="3" id="KW-0804">Transcription</keyword>
<feature type="domain" description="HTH gntR-type" evidence="4">
    <location>
        <begin position="33"/>
        <end position="101"/>
    </location>
</feature>
<dbReference type="PROSITE" id="PS50949">
    <property type="entry name" value="HTH_GNTR"/>
    <property type="match status" value="1"/>
</dbReference>
<dbReference type="InterPro" id="IPR000524">
    <property type="entry name" value="Tscrpt_reg_HTH_GntR"/>
</dbReference>
<dbReference type="CDD" id="cd07377">
    <property type="entry name" value="WHTH_GntR"/>
    <property type="match status" value="1"/>
</dbReference>
<dbReference type="PANTHER" id="PTHR43537">
    <property type="entry name" value="TRANSCRIPTIONAL REGULATOR, GNTR FAMILY"/>
    <property type="match status" value="1"/>
</dbReference>
<dbReference type="Pfam" id="PF07729">
    <property type="entry name" value="FCD"/>
    <property type="match status" value="1"/>
</dbReference>
<sequence length="258" mass="28302">MPLAWAIAIAGNDLSRKGAHVTLEPDARTLIKPRVHRHVVKTLAQRILSEQLKPGSLLPPEAELCDELNISRSALREAVKVLGNMGLVTTRPRTGTQVRKRDEWNLLDQDLLAWSMEIAPSPELVLSLIEARQAIEPAAARLAALRAGAAELAPLEDAYRRMSEAKARQDFATFNQADIDFHTALLRASGNIVFQQLSNTIGAALAYSFRMTVERAREPGASLPNHGEVIERIRERDSEGAAASMARLLRIAVIDLGL</sequence>
<protein>
    <submittedName>
        <fullName evidence="5">Transcriptional regulator</fullName>
    </submittedName>
</protein>
<evidence type="ECO:0000256" key="3">
    <source>
        <dbReference type="ARBA" id="ARBA00023163"/>
    </source>
</evidence>
<dbReference type="Gene3D" id="1.20.120.530">
    <property type="entry name" value="GntR ligand-binding domain-like"/>
    <property type="match status" value="1"/>
</dbReference>
<reference evidence="6" key="1">
    <citation type="journal article" date="2019" name="Int. J. Syst. Evol. Microbiol.">
        <title>The Global Catalogue of Microorganisms (GCM) 10K type strain sequencing project: providing services to taxonomists for standard genome sequencing and annotation.</title>
        <authorList>
            <consortium name="The Broad Institute Genomics Platform"/>
            <consortium name="The Broad Institute Genome Sequencing Center for Infectious Disease"/>
            <person name="Wu L."/>
            <person name="Ma J."/>
        </authorList>
    </citation>
    <scope>NUCLEOTIDE SEQUENCE [LARGE SCALE GENOMIC DNA]</scope>
    <source>
        <strain evidence="6">NBRC 112416</strain>
    </source>
</reference>